<dbReference type="PANTHER" id="PTHR45618">
    <property type="entry name" value="MITOCHONDRIAL DICARBOXYLATE CARRIER-RELATED"/>
    <property type="match status" value="1"/>
</dbReference>
<name>A0A8K0DLN7_IGNLU</name>
<dbReference type="OrthoDB" id="448427at2759"/>
<dbReference type="EMBL" id="VTPC01000486">
    <property type="protein sequence ID" value="KAF2905617.1"/>
    <property type="molecule type" value="Genomic_DNA"/>
</dbReference>
<proteinExistence type="inferred from homology"/>
<comment type="caution">
    <text evidence="11">The sequence shown here is derived from an EMBL/GenBank/DDBJ whole genome shotgun (WGS) entry which is preliminary data.</text>
</comment>
<evidence type="ECO:0000256" key="7">
    <source>
        <dbReference type="ARBA" id="ARBA00023136"/>
    </source>
</evidence>
<keyword evidence="12" id="KW-1185">Reference proteome</keyword>
<evidence type="ECO:0000256" key="10">
    <source>
        <dbReference type="SAM" id="Phobius"/>
    </source>
</evidence>
<dbReference type="GO" id="GO:0016020">
    <property type="term" value="C:membrane"/>
    <property type="evidence" value="ECO:0007669"/>
    <property type="project" value="UniProtKB-SubCell"/>
</dbReference>
<protein>
    <submittedName>
        <fullName evidence="11">Uncharacterized protein</fullName>
    </submittedName>
</protein>
<evidence type="ECO:0000256" key="9">
    <source>
        <dbReference type="RuleBase" id="RU000488"/>
    </source>
</evidence>
<evidence type="ECO:0000256" key="1">
    <source>
        <dbReference type="ARBA" id="ARBA00004141"/>
    </source>
</evidence>
<evidence type="ECO:0000256" key="2">
    <source>
        <dbReference type="ARBA" id="ARBA00006375"/>
    </source>
</evidence>
<keyword evidence="7 8" id="KW-0472">Membrane</keyword>
<dbReference type="PROSITE" id="PS50920">
    <property type="entry name" value="SOLCAR"/>
    <property type="match status" value="3"/>
</dbReference>
<comment type="subcellular location">
    <subcellularLocation>
        <location evidence="1">Membrane</location>
        <topology evidence="1">Multi-pass membrane protein</topology>
    </subcellularLocation>
</comment>
<keyword evidence="3 9" id="KW-0813">Transport</keyword>
<feature type="repeat" description="Solcar" evidence="8">
    <location>
        <begin position="199"/>
        <end position="288"/>
    </location>
</feature>
<evidence type="ECO:0000313" key="11">
    <source>
        <dbReference type="EMBL" id="KAF2905617.1"/>
    </source>
</evidence>
<comment type="similarity">
    <text evidence="2 9">Belongs to the mitochondrial carrier (TC 2.A.29) family.</text>
</comment>
<keyword evidence="4 8" id="KW-0812">Transmembrane</keyword>
<dbReference type="Pfam" id="PF00153">
    <property type="entry name" value="Mito_carr"/>
    <property type="match status" value="3"/>
</dbReference>
<dbReference type="SUPFAM" id="SSF103506">
    <property type="entry name" value="Mitochondrial carrier"/>
    <property type="match status" value="1"/>
</dbReference>
<evidence type="ECO:0000256" key="4">
    <source>
        <dbReference type="ARBA" id="ARBA00022692"/>
    </source>
</evidence>
<dbReference type="Proteomes" id="UP000801492">
    <property type="component" value="Unassembled WGS sequence"/>
</dbReference>
<feature type="repeat" description="Solcar" evidence="8">
    <location>
        <begin position="11"/>
        <end position="95"/>
    </location>
</feature>
<feature type="transmembrane region" description="Helical" evidence="10">
    <location>
        <begin position="13"/>
        <end position="33"/>
    </location>
</feature>
<evidence type="ECO:0000313" key="12">
    <source>
        <dbReference type="Proteomes" id="UP000801492"/>
    </source>
</evidence>
<gene>
    <name evidence="11" type="ORF">ILUMI_00555</name>
</gene>
<evidence type="ECO:0000256" key="6">
    <source>
        <dbReference type="ARBA" id="ARBA00022989"/>
    </source>
</evidence>
<evidence type="ECO:0000256" key="3">
    <source>
        <dbReference type="ARBA" id="ARBA00022448"/>
    </source>
</evidence>
<reference evidence="11" key="1">
    <citation type="submission" date="2019-08" db="EMBL/GenBank/DDBJ databases">
        <title>The genome of the North American firefly Photinus pyralis.</title>
        <authorList>
            <consortium name="Photinus pyralis genome working group"/>
            <person name="Fallon T.R."/>
            <person name="Sander Lower S.E."/>
            <person name="Weng J.-K."/>
        </authorList>
    </citation>
    <scope>NUCLEOTIDE SEQUENCE</scope>
    <source>
        <strain evidence="11">TRF0915ILg1</strain>
        <tissue evidence="11">Whole body</tissue>
    </source>
</reference>
<evidence type="ECO:0000256" key="5">
    <source>
        <dbReference type="ARBA" id="ARBA00022737"/>
    </source>
</evidence>
<keyword evidence="6 10" id="KW-1133">Transmembrane helix</keyword>
<organism evidence="11 12">
    <name type="scientific">Ignelater luminosus</name>
    <name type="common">Cucubano</name>
    <name type="synonym">Pyrophorus luminosus</name>
    <dbReference type="NCBI Taxonomy" id="2038154"/>
    <lineage>
        <taxon>Eukaryota</taxon>
        <taxon>Metazoa</taxon>
        <taxon>Ecdysozoa</taxon>
        <taxon>Arthropoda</taxon>
        <taxon>Hexapoda</taxon>
        <taxon>Insecta</taxon>
        <taxon>Pterygota</taxon>
        <taxon>Neoptera</taxon>
        <taxon>Endopterygota</taxon>
        <taxon>Coleoptera</taxon>
        <taxon>Polyphaga</taxon>
        <taxon>Elateriformia</taxon>
        <taxon>Elateroidea</taxon>
        <taxon>Elateridae</taxon>
        <taxon>Agrypninae</taxon>
        <taxon>Pyrophorini</taxon>
        <taxon>Ignelater</taxon>
    </lineage>
</organism>
<evidence type="ECO:0000256" key="8">
    <source>
        <dbReference type="PROSITE-ProRule" id="PRU00282"/>
    </source>
</evidence>
<keyword evidence="5" id="KW-0677">Repeat</keyword>
<accession>A0A8K0DLN7</accession>
<dbReference type="Gene3D" id="1.50.40.10">
    <property type="entry name" value="Mitochondrial carrier domain"/>
    <property type="match status" value="1"/>
</dbReference>
<dbReference type="AlphaFoldDB" id="A0A8K0DLN7"/>
<dbReference type="InterPro" id="IPR050391">
    <property type="entry name" value="Mito_Metabolite_Transporter"/>
</dbReference>
<sequence>MADSRNLPTYAKFLFASLSGVGATMVCFPLDLLKTQMQIIGEGQRTAHAKTIALAKHIIKHEGYLGLYAGLSASVARQASYTGVRVGAFQALIDYFSEEGKPLNAFAKCVCGVISGASGGVAGLPADVALTRMAAPPNKRRDYKHVVDAIVRMAREEGYATLFRGFTPTVVRAAIINVGQITGYGSAKQFLLKYEITHDNVYCHITSSIYAGLISTICVLPVDMAKTRIQNMKIINGKPEYAGMVDACVQVVTKEGFLSLWKGFTPQFVRNGSMFTVFFIIYENLVLLHKKYILEAKKPDNI</sequence>
<dbReference type="InterPro" id="IPR018108">
    <property type="entry name" value="MCP_transmembrane"/>
</dbReference>
<dbReference type="InterPro" id="IPR023395">
    <property type="entry name" value="MCP_dom_sf"/>
</dbReference>
<feature type="repeat" description="Solcar" evidence="8">
    <location>
        <begin position="103"/>
        <end position="190"/>
    </location>
</feature>